<protein>
    <recommendedName>
        <fullName evidence="3">HTH deoR-type domain-containing protein</fullName>
    </recommendedName>
</protein>
<proteinExistence type="predicted"/>
<gene>
    <name evidence="1" type="ORF">A2928_00045</name>
</gene>
<sequence length="249" mass="28511">MENNIENAPFGSYQRTAVTSRFLIKKTEKISAAIHLVTEHFPPDDPLRMMLRRRSLELIDEVFKCERRSVSMQNTLDTVELILTCLEVARMAKLISDTNFSILSKETHAVKNAYGRDARVLNEDFFNDTKEGAPLGQSNETQSYKGHEFRHDKMSYKSIGVSDKSDSVRNHMIIKSATDKSDKDKVSIRRNVILSIIKKIGKIGIKDITPEISDCSEKTIQRELVQMVEDGVIVREGDRRWSRYALNTK</sequence>
<dbReference type="AlphaFoldDB" id="A0A1G2NCN7"/>
<dbReference type="Proteomes" id="UP000176221">
    <property type="component" value="Unassembled WGS sequence"/>
</dbReference>
<dbReference type="InterPro" id="IPR036388">
    <property type="entry name" value="WH-like_DNA-bd_sf"/>
</dbReference>
<evidence type="ECO:0008006" key="3">
    <source>
        <dbReference type="Google" id="ProtNLM"/>
    </source>
</evidence>
<dbReference type="EMBL" id="MHRX01000021">
    <property type="protein sequence ID" value="OHA33868.1"/>
    <property type="molecule type" value="Genomic_DNA"/>
</dbReference>
<dbReference type="STRING" id="1802319.A2928_00045"/>
<name>A0A1G2NCN7_9BACT</name>
<organism evidence="1 2">
    <name type="scientific">Candidatus Taylorbacteria bacterium RIFCSPLOWO2_01_FULL_45_15b</name>
    <dbReference type="NCBI Taxonomy" id="1802319"/>
    <lineage>
        <taxon>Bacteria</taxon>
        <taxon>Candidatus Tayloriibacteriota</taxon>
    </lineage>
</organism>
<evidence type="ECO:0000313" key="2">
    <source>
        <dbReference type="Proteomes" id="UP000176221"/>
    </source>
</evidence>
<dbReference type="InterPro" id="IPR036390">
    <property type="entry name" value="WH_DNA-bd_sf"/>
</dbReference>
<accession>A0A1G2NCN7</accession>
<evidence type="ECO:0000313" key="1">
    <source>
        <dbReference type="EMBL" id="OHA33868.1"/>
    </source>
</evidence>
<reference evidence="1 2" key="1">
    <citation type="journal article" date="2016" name="Nat. Commun.">
        <title>Thousands of microbial genomes shed light on interconnected biogeochemical processes in an aquifer system.</title>
        <authorList>
            <person name="Anantharaman K."/>
            <person name="Brown C.T."/>
            <person name="Hug L.A."/>
            <person name="Sharon I."/>
            <person name="Castelle C.J."/>
            <person name="Probst A.J."/>
            <person name="Thomas B.C."/>
            <person name="Singh A."/>
            <person name="Wilkins M.J."/>
            <person name="Karaoz U."/>
            <person name="Brodie E.L."/>
            <person name="Williams K.H."/>
            <person name="Hubbard S.S."/>
            <person name="Banfield J.F."/>
        </authorList>
    </citation>
    <scope>NUCLEOTIDE SEQUENCE [LARGE SCALE GENOMIC DNA]</scope>
</reference>
<comment type="caution">
    <text evidence="1">The sequence shown here is derived from an EMBL/GenBank/DDBJ whole genome shotgun (WGS) entry which is preliminary data.</text>
</comment>
<dbReference type="SUPFAM" id="SSF46785">
    <property type="entry name" value="Winged helix' DNA-binding domain"/>
    <property type="match status" value="1"/>
</dbReference>
<dbReference type="Gene3D" id="1.10.10.10">
    <property type="entry name" value="Winged helix-like DNA-binding domain superfamily/Winged helix DNA-binding domain"/>
    <property type="match status" value="1"/>
</dbReference>